<feature type="region of interest" description="Disordered" evidence="1">
    <location>
        <begin position="30"/>
        <end position="49"/>
    </location>
</feature>
<protein>
    <submittedName>
        <fullName evidence="2">Unnamed protein product</fullName>
    </submittedName>
</protein>
<organism evidence="2 3">
    <name type="scientific">Phytophthora lilii</name>
    <dbReference type="NCBI Taxonomy" id="2077276"/>
    <lineage>
        <taxon>Eukaryota</taxon>
        <taxon>Sar</taxon>
        <taxon>Stramenopiles</taxon>
        <taxon>Oomycota</taxon>
        <taxon>Peronosporomycetes</taxon>
        <taxon>Peronosporales</taxon>
        <taxon>Peronosporaceae</taxon>
        <taxon>Phytophthora</taxon>
    </lineage>
</organism>
<reference evidence="2" key="1">
    <citation type="submission" date="2023-04" db="EMBL/GenBank/DDBJ databases">
        <title>Phytophthora lilii NBRC 32176.</title>
        <authorList>
            <person name="Ichikawa N."/>
            <person name="Sato H."/>
            <person name="Tonouchi N."/>
        </authorList>
    </citation>
    <scope>NUCLEOTIDE SEQUENCE</scope>
    <source>
        <strain evidence="2">NBRC 32176</strain>
    </source>
</reference>
<dbReference type="EMBL" id="BSXW01000517">
    <property type="protein sequence ID" value="GMF24474.1"/>
    <property type="molecule type" value="Genomic_DNA"/>
</dbReference>
<keyword evidence="3" id="KW-1185">Reference proteome</keyword>
<dbReference type="OrthoDB" id="106119at2759"/>
<accession>A0A9W6U264</accession>
<name>A0A9W6U264_9STRA</name>
<sequence>MPQEDTAPYDDGSSTESECYDDELLEIKTEAADATCGDNSPPEPPVDVKSPEYAEAAAIELQQVKKERQEKRAKLPPFERKTPKRRYEEQFQIVGGKTARERRLAHRDAEKKKLLASRRMAKKAKKANKTSKSN</sequence>
<dbReference type="Proteomes" id="UP001165083">
    <property type="component" value="Unassembled WGS sequence"/>
</dbReference>
<evidence type="ECO:0000313" key="2">
    <source>
        <dbReference type="EMBL" id="GMF24474.1"/>
    </source>
</evidence>
<evidence type="ECO:0000256" key="1">
    <source>
        <dbReference type="SAM" id="MobiDB-lite"/>
    </source>
</evidence>
<evidence type="ECO:0000313" key="3">
    <source>
        <dbReference type="Proteomes" id="UP001165083"/>
    </source>
</evidence>
<gene>
    <name evidence="2" type="ORF">Plil01_001004000</name>
</gene>
<dbReference type="AlphaFoldDB" id="A0A9W6U264"/>
<proteinExistence type="predicted"/>
<feature type="region of interest" description="Disordered" evidence="1">
    <location>
        <begin position="66"/>
        <end position="87"/>
    </location>
</feature>
<comment type="caution">
    <text evidence="2">The sequence shown here is derived from an EMBL/GenBank/DDBJ whole genome shotgun (WGS) entry which is preliminary data.</text>
</comment>